<name>A0A0C9Y0Q8_9AGAR</name>
<feature type="compositionally biased region" description="Basic residues" evidence="1">
    <location>
        <begin position="1"/>
        <end position="11"/>
    </location>
</feature>
<sequence>MRNHQTRRRIAKAPERENVPNTLLEEKVGQDGNEDQDDQMDLDSPKSNASSADYNDDELEDEEPWDLEYEGSDEEALDDEEPLDNEDPLDDEEPSDDEESLDDEELLDDEEPSQDKYIYNSEGESEIDLDNEDDGPTEHISPLDDFLGAINFNAIAICADHFLGSLASLRLEEQVNRTELMANSISIERTV</sequence>
<feature type="compositionally biased region" description="Basic and acidic residues" evidence="1">
    <location>
        <begin position="12"/>
        <end position="29"/>
    </location>
</feature>
<feature type="compositionally biased region" description="Acidic residues" evidence="1">
    <location>
        <begin position="32"/>
        <end position="41"/>
    </location>
</feature>
<reference evidence="3" key="2">
    <citation type="submission" date="2015-01" db="EMBL/GenBank/DDBJ databases">
        <title>Evolutionary Origins and Diversification of the Mycorrhizal Mutualists.</title>
        <authorList>
            <consortium name="DOE Joint Genome Institute"/>
            <consortium name="Mycorrhizal Genomics Consortium"/>
            <person name="Kohler A."/>
            <person name="Kuo A."/>
            <person name="Nagy L.G."/>
            <person name="Floudas D."/>
            <person name="Copeland A."/>
            <person name="Barry K.W."/>
            <person name="Cichocki N."/>
            <person name="Veneault-Fourrey C."/>
            <person name="LaButti K."/>
            <person name="Lindquist E.A."/>
            <person name="Lipzen A."/>
            <person name="Lundell T."/>
            <person name="Morin E."/>
            <person name="Murat C."/>
            <person name="Riley R."/>
            <person name="Ohm R."/>
            <person name="Sun H."/>
            <person name="Tunlid A."/>
            <person name="Henrissat B."/>
            <person name="Grigoriev I.V."/>
            <person name="Hibbett D.S."/>
            <person name="Martin F."/>
        </authorList>
    </citation>
    <scope>NUCLEOTIDE SEQUENCE [LARGE SCALE GENOMIC DNA]</scope>
    <source>
        <strain evidence="3">LaAM-08-1</strain>
    </source>
</reference>
<evidence type="ECO:0000256" key="1">
    <source>
        <dbReference type="SAM" id="MobiDB-lite"/>
    </source>
</evidence>
<reference evidence="2 3" key="1">
    <citation type="submission" date="2014-04" db="EMBL/GenBank/DDBJ databases">
        <authorList>
            <consortium name="DOE Joint Genome Institute"/>
            <person name="Kuo A."/>
            <person name="Kohler A."/>
            <person name="Nagy L.G."/>
            <person name="Floudas D."/>
            <person name="Copeland A."/>
            <person name="Barry K.W."/>
            <person name="Cichocki N."/>
            <person name="Veneault-Fourrey C."/>
            <person name="LaButti K."/>
            <person name="Lindquist E.A."/>
            <person name="Lipzen A."/>
            <person name="Lundell T."/>
            <person name="Morin E."/>
            <person name="Murat C."/>
            <person name="Sun H."/>
            <person name="Tunlid A."/>
            <person name="Henrissat B."/>
            <person name="Grigoriev I.V."/>
            <person name="Hibbett D.S."/>
            <person name="Martin F."/>
            <person name="Nordberg H.P."/>
            <person name="Cantor M.N."/>
            <person name="Hua S.X."/>
        </authorList>
    </citation>
    <scope>NUCLEOTIDE SEQUENCE [LARGE SCALE GENOMIC DNA]</scope>
    <source>
        <strain evidence="2 3">LaAM-08-1</strain>
    </source>
</reference>
<feature type="region of interest" description="Disordered" evidence="1">
    <location>
        <begin position="1"/>
        <end position="139"/>
    </location>
</feature>
<evidence type="ECO:0000313" key="2">
    <source>
        <dbReference type="EMBL" id="KIK03562.1"/>
    </source>
</evidence>
<evidence type="ECO:0000313" key="3">
    <source>
        <dbReference type="Proteomes" id="UP000054477"/>
    </source>
</evidence>
<accession>A0A0C9Y0Q8</accession>
<proteinExistence type="predicted"/>
<organism evidence="2 3">
    <name type="scientific">Laccaria amethystina LaAM-08-1</name>
    <dbReference type="NCBI Taxonomy" id="1095629"/>
    <lineage>
        <taxon>Eukaryota</taxon>
        <taxon>Fungi</taxon>
        <taxon>Dikarya</taxon>
        <taxon>Basidiomycota</taxon>
        <taxon>Agaricomycotina</taxon>
        <taxon>Agaricomycetes</taxon>
        <taxon>Agaricomycetidae</taxon>
        <taxon>Agaricales</taxon>
        <taxon>Agaricineae</taxon>
        <taxon>Hydnangiaceae</taxon>
        <taxon>Laccaria</taxon>
    </lineage>
</organism>
<dbReference type="HOGENOM" id="CLU_1421634_0_0_1"/>
<feature type="compositionally biased region" description="Acidic residues" evidence="1">
    <location>
        <begin position="123"/>
        <end position="135"/>
    </location>
</feature>
<dbReference type="AlphaFoldDB" id="A0A0C9Y0Q8"/>
<keyword evidence="3" id="KW-1185">Reference proteome</keyword>
<dbReference type="Proteomes" id="UP000054477">
    <property type="component" value="Unassembled WGS sequence"/>
</dbReference>
<feature type="compositionally biased region" description="Acidic residues" evidence="1">
    <location>
        <begin position="54"/>
        <end position="112"/>
    </location>
</feature>
<protein>
    <submittedName>
        <fullName evidence="2">Uncharacterized protein</fullName>
    </submittedName>
</protein>
<gene>
    <name evidence="2" type="ORF">K443DRAFT_5353</name>
</gene>
<dbReference type="EMBL" id="KN838579">
    <property type="protein sequence ID" value="KIK03562.1"/>
    <property type="molecule type" value="Genomic_DNA"/>
</dbReference>